<name>A0A9D4TDP9_RHISA</name>
<comment type="caution">
    <text evidence="3">The sequence shown here is derived from an EMBL/GenBank/DDBJ whole genome shotgun (WGS) entry which is preliminary data.</text>
</comment>
<organism evidence="3 4">
    <name type="scientific">Rhipicephalus sanguineus</name>
    <name type="common">Brown dog tick</name>
    <name type="synonym">Ixodes sanguineus</name>
    <dbReference type="NCBI Taxonomy" id="34632"/>
    <lineage>
        <taxon>Eukaryota</taxon>
        <taxon>Metazoa</taxon>
        <taxon>Ecdysozoa</taxon>
        <taxon>Arthropoda</taxon>
        <taxon>Chelicerata</taxon>
        <taxon>Arachnida</taxon>
        <taxon>Acari</taxon>
        <taxon>Parasitiformes</taxon>
        <taxon>Ixodida</taxon>
        <taxon>Ixodoidea</taxon>
        <taxon>Ixodidae</taxon>
        <taxon>Rhipicephalinae</taxon>
        <taxon>Rhipicephalus</taxon>
        <taxon>Rhipicephalus</taxon>
    </lineage>
</organism>
<dbReference type="InterPro" id="IPR015915">
    <property type="entry name" value="Kelch-typ_b-propeller"/>
</dbReference>
<evidence type="ECO:0000313" key="3">
    <source>
        <dbReference type="EMBL" id="KAH7986545.1"/>
    </source>
</evidence>
<dbReference type="PANTHER" id="PTHR45632">
    <property type="entry name" value="LD33804P"/>
    <property type="match status" value="1"/>
</dbReference>
<dbReference type="SMART" id="SM00612">
    <property type="entry name" value="Kelch"/>
    <property type="match status" value="2"/>
</dbReference>
<dbReference type="Pfam" id="PF01344">
    <property type="entry name" value="Kelch_1"/>
    <property type="match status" value="1"/>
</dbReference>
<dbReference type="Gene3D" id="2.120.10.80">
    <property type="entry name" value="Kelch-type beta propeller"/>
    <property type="match status" value="1"/>
</dbReference>
<reference evidence="3" key="2">
    <citation type="submission" date="2021-09" db="EMBL/GenBank/DDBJ databases">
        <authorList>
            <person name="Jia N."/>
            <person name="Wang J."/>
            <person name="Shi W."/>
            <person name="Du L."/>
            <person name="Sun Y."/>
            <person name="Zhan W."/>
            <person name="Jiang J."/>
            <person name="Wang Q."/>
            <person name="Zhang B."/>
            <person name="Ji P."/>
            <person name="Sakyi L.B."/>
            <person name="Cui X."/>
            <person name="Yuan T."/>
            <person name="Jiang B."/>
            <person name="Yang W."/>
            <person name="Lam T.T.-Y."/>
            <person name="Chang Q."/>
            <person name="Ding S."/>
            <person name="Wang X."/>
            <person name="Zhu J."/>
            <person name="Ruan X."/>
            <person name="Zhao L."/>
            <person name="Wei J."/>
            <person name="Que T."/>
            <person name="Du C."/>
            <person name="Cheng J."/>
            <person name="Dai P."/>
            <person name="Han X."/>
            <person name="Huang E."/>
            <person name="Gao Y."/>
            <person name="Liu J."/>
            <person name="Shao H."/>
            <person name="Ye R."/>
            <person name="Li L."/>
            <person name="Wei W."/>
            <person name="Wang X."/>
            <person name="Wang C."/>
            <person name="Huo Q."/>
            <person name="Li W."/>
            <person name="Guo W."/>
            <person name="Chen H."/>
            <person name="Chen S."/>
            <person name="Zhou L."/>
            <person name="Zhou L."/>
            <person name="Ni X."/>
            <person name="Tian J."/>
            <person name="Zhou Y."/>
            <person name="Sheng Y."/>
            <person name="Liu T."/>
            <person name="Pan Y."/>
            <person name="Xia L."/>
            <person name="Li J."/>
            <person name="Zhao F."/>
            <person name="Cao W."/>
        </authorList>
    </citation>
    <scope>NUCLEOTIDE SEQUENCE</scope>
    <source>
        <strain evidence="3">Rsan-2018</strain>
        <tissue evidence="3">Larvae</tissue>
    </source>
</reference>
<proteinExistence type="predicted"/>
<protein>
    <submittedName>
        <fullName evidence="3">Uncharacterized protein</fullName>
    </submittedName>
</protein>
<reference evidence="3" key="1">
    <citation type="journal article" date="2020" name="Cell">
        <title>Large-Scale Comparative Analyses of Tick Genomes Elucidate Their Genetic Diversity and Vector Capacities.</title>
        <authorList>
            <consortium name="Tick Genome and Microbiome Consortium (TIGMIC)"/>
            <person name="Jia N."/>
            <person name="Wang J."/>
            <person name="Shi W."/>
            <person name="Du L."/>
            <person name="Sun Y."/>
            <person name="Zhan W."/>
            <person name="Jiang J.F."/>
            <person name="Wang Q."/>
            <person name="Zhang B."/>
            <person name="Ji P."/>
            <person name="Bell-Sakyi L."/>
            <person name="Cui X.M."/>
            <person name="Yuan T.T."/>
            <person name="Jiang B.G."/>
            <person name="Yang W.F."/>
            <person name="Lam T.T."/>
            <person name="Chang Q.C."/>
            <person name="Ding S.J."/>
            <person name="Wang X.J."/>
            <person name="Zhu J.G."/>
            <person name="Ruan X.D."/>
            <person name="Zhao L."/>
            <person name="Wei J.T."/>
            <person name="Ye R.Z."/>
            <person name="Que T.C."/>
            <person name="Du C.H."/>
            <person name="Zhou Y.H."/>
            <person name="Cheng J.X."/>
            <person name="Dai P.F."/>
            <person name="Guo W.B."/>
            <person name="Han X.H."/>
            <person name="Huang E.J."/>
            <person name="Li L.F."/>
            <person name="Wei W."/>
            <person name="Gao Y.C."/>
            <person name="Liu J.Z."/>
            <person name="Shao H.Z."/>
            <person name="Wang X."/>
            <person name="Wang C.C."/>
            <person name="Yang T.C."/>
            <person name="Huo Q.B."/>
            <person name="Li W."/>
            <person name="Chen H.Y."/>
            <person name="Chen S.E."/>
            <person name="Zhou L.G."/>
            <person name="Ni X.B."/>
            <person name="Tian J.H."/>
            <person name="Sheng Y."/>
            <person name="Liu T."/>
            <person name="Pan Y.S."/>
            <person name="Xia L.Y."/>
            <person name="Li J."/>
            <person name="Zhao F."/>
            <person name="Cao W.C."/>
        </authorList>
    </citation>
    <scope>NUCLEOTIDE SEQUENCE</scope>
    <source>
        <strain evidence="3">Rsan-2018</strain>
    </source>
</reference>
<sequence>MLGWGKRSTPSGLDMSASGMSSPSKKDGRYWYGTLLRKSSYVFKPQLNQWLAIPPLPEPRNYHAIVYYAGCIYVIGGRGPVVGSKGGLGRAQRSVFKFHVREKRWERVADMLHARALHGATVVYEKIMVVGGKDDKEE</sequence>
<accession>A0A9D4TDP9</accession>
<dbReference type="InterPro" id="IPR006652">
    <property type="entry name" value="Kelch_1"/>
</dbReference>
<dbReference type="EMBL" id="JABSTV010000380">
    <property type="protein sequence ID" value="KAH7986545.1"/>
    <property type="molecule type" value="Genomic_DNA"/>
</dbReference>
<evidence type="ECO:0000313" key="4">
    <source>
        <dbReference type="Proteomes" id="UP000821837"/>
    </source>
</evidence>
<dbReference type="SUPFAM" id="SSF117281">
    <property type="entry name" value="Kelch motif"/>
    <property type="match status" value="1"/>
</dbReference>
<keyword evidence="1" id="KW-0880">Kelch repeat</keyword>
<keyword evidence="4" id="KW-1185">Reference proteome</keyword>
<dbReference type="VEuPathDB" id="VectorBase:RSAN_057752"/>
<dbReference type="Proteomes" id="UP000821837">
    <property type="component" value="Unassembled WGS sequence"/>
</dbReference>
<evidence type="ECO:0000256" key="1">
    <source>
        <dbReference type="ARBA" id="ARBA00022441"/>
    </source>
</evidence>
<gene>
    <name evidence="3" type="ORF">HPB52_024879</name>
</gene>
<feature type="region of interest" description="Disordered" evidence="2">
    <location>
        <begin position="1"/>
        <end position="25"/>
    </location>
</feature>
<evidence type="ECO:0000256" key="2">
    <source>
        <dbReference type="SAM" id="MobiDB-lite"/>
    </source>
</evidence>
<dbReference type="AlphaFoldDB" id="A0A9D4TDP9"/>